<dbReference type="EMBL" id="NQJD01000017">
    <property type="protein sequence ID" value="TAA74776.1"/>
    <property type="molecule type" value="Genomic_DNA"/>
</dbReference>
<accession>A0A521G197</accession>
<proteinExistence type="predicted"/>
<dbReference type="AlphaFoldDB" id="A0A521G197"/>
<keyword evidence="2" id="KW-1185">Reference proteome</keyword>
<evidence type="ECO:0000313" key="2">
    <source>
        <dbReference type="Proteomes" id="UP000316238"/>
    </source>
</evidence>
<reference evidence="1" key="1">
    <citation type="submission" date="2017-07" db="EMBL/GenBank/DDBJ databases">
        <title>The cable genome - Insights into the physiology and evolution of filamentous bacteria capable of sulfide oxidation via long distance electron transfer.</title>
        <authorList>
            <person name="Thorup C."/>
            <person name="Bjerg J.T."/>
            <person name="Schreiber L."/>
            <person name="Nielsen L.P."/>
            <person name="Kjeldsen K.U."/>
            <person name="Boesen T."/>
            <person name="Boggild A."/>
            <person name="Meysman F."/>
            <person name="Geelhoed J."/>
            <person name="Schramm A."/>
        </authorList>
    </citation>
    <scope>NUCLEOTIDE SEQUENCE [LARGE SCALE GENOMIC DNA]</scope>
    <source>
        <strain evidence="1">GS</strain>
    </source>
</reference>
<gene>
    <name evidence="1" type="ORF">CDV28_11710</name>
</gene>
<name>A0A521G197_9BACT</name>
<protein>
    <submittedName>
        <fullName evidence="1">Uncharacterized protein</fullName>
    </submittedName>
</protein>
<organism evidence="1 2">
    <name type="scientific">Candidatus Electronema aureum</name>
    <dbReference type="NCBI Taxonomy" id="2005002"/>
    <lineage>
        <taxon>Bacteria</taxon>
        <taxon>Pseudomonadati</taxon>
        <taxon>Thermodesulfobacteriota</taxon>
        <taxon>Desulfobulbia</taxon>
        <taxon>Desulfobulbales</taxon>
        <taxon>Desulfobulbaceae</taxon>
        <taxon>Candidatus Electronema</taxon>
    </lineage>
</organism>
<evidence type="ECO:0000313" key="1">
    <source>
        <dbReference type="EMBL" id="TAA74776.1"/>
    </source>
</evidence>
<dbReference type="Proteomes" id="UP000316238">
    <property type="component" value="Unassembled WGS sequence"/>
</dbReference>
<sequence>MEPLPVNIDCRGRGAVVNSWMGSALINFFSSEAKAIIGGGLYIAETGRRAILTRADGGG</sequence>
<comment type="caution">
    <text evidence="1">The sequence shown here is derived from an EMBL/GenBank/DDBJ whole genome shotgun (WGS) entry which is preliminary data.</text>
</comment>